<evidence type="ECO:0000256" key="1">
    <source>
        <dbReference type="ARBA" id="ARBA00001946"/>
    </source>
</evidence>
<dbReference type="GO" id="GO:0004591">
    <property type="term" value="F:oxoglutarate dehydrogenase (succinyl-transferring) activity"/>
    <property type="evidence" value="ECO:0007669"/>
    <property type="project" value="UniProtKB-EC"/>
</dbReference>
<comment type="function">
    <text evidence="12">The 2-oxoglutarate dehydrogenase complex catalyzes the overall conversion of 2-oxoglutarate to succinyl-CoA and CO(2). It contains multiple copies of three enzymatic components: 2-oxoglutarate dehydrogenase (E1), dihydrolipoamide succinyltransferase (E2) and lipoamide dehydrogenase (E3).</text>
</comment>
<dbReference type="GO" id="GO:0005759">
    <property type="term" value="C:mitochondrial matrix"/>
    <property type="evidence" value="ECO:0007669"/>
    <property type="project" value="UniProtKB-SubCell"/>
</dbReference>
<evidence type="ECO:0000256" key="10">
    <source>
        <dbReference type="ARBA" id="ARBA00023052"/>
    </source>
</evidence>
<reference evidence="16" key="1">
    <citation type="journal article" date="2020" name="Fungal Divers.">
        <title>Resolving the Mortierellaceae phylogeny through synthesis of multi-gene phylogenetics and phylogenomics.</title>
        <authorList>
            <person name="Vandepol N."/>
            <person name="Liber J."/>
            <person name="Desiro A."/>
            <person name="Na H."/>
            <person name="Kennedy M."/>
            <person name="Barry K."/>
            <person name="Grigoriev I.V."/>
            <person name="Miller A.N."/>
            <person name="O'Donnell K."/>
            <person name="Stajich J.E."/>
            <person name="Bonito G."/>
        </authorList>
    </citation>
    <scope>NUCLEOTIDE SEQUENCE</scope>
    <source>
        <strain evidence="16">KOD948</strain>
    </source>
</reference>
<comment type="subcellular location">
    <subcellularLocation>
        <location evidence="3">Mitochondrion matrix</location>
    </subcellularLocation>
</comment>
<dbReference type="PANTHER" id="PTHR23152:SF4">
    <property type="entry name" value="2-OXOADIPATE DEHYDROGENASE COMPLEX COMPONENT E1"/>
    <property type="match status" value="1"/>
</dbReference>
<evidence type="ECO:0000256" key="4">
    <source>
        <dbReference type="ARBA" id="ARBA00006936"/>
    </source>
</evidence>
<accession>A0A9P6PHT4</accession>
<evidence type="ECO:0000313" key="16">
    <source>
        <dbReference type="EMBL" id="KAG0241728.1"/>
    </source>
</evidence>
<evidence type="ECO:0000256" key="6">
    <source>
        <dbReference type="ARBA" id="ARBA00022723"/>
    </source>
</evidence>
<organism evidence="16 17">
    <name type="scientific">Mortierella polycephala</name>
    <dbReference type="NCBI Taxonomy" id="41804"/>
    <lineage>
        <taxon>Eukaryota</taxon>
        <taxon>Fungi</taxon>
        <taxon>Fungi incertae sedis</taxon>
        <taxon>Mucoromycota</taxon>
        <taxon>Mortierellomycotina</taxon>
        <taxon>Mortierellomycetes</taxon>
        <taxon>Mortierellales</taxon>
        <taxon>Mortierellaceae</taxon>
        <taxon>Mortierella</taxon>
    </lineage>
</organism>
<dbReference type="OrthoDB" id="413077at2759"/>
<dbReference type="GO" id="GO:0046872">
    <property type="term" value="F:metal ion binding"/>
    <property type="evidence" value="ECO:0007669"/>
    <property type="project" value="UniProtKB-KW"/>
</dbReference>
<evidence type="ECO:0000256" key="14">
    <source>
        <dbReference type="ARBA" id="ARBA00042984"/>
    </source>
</evidence>
<evidence type="ECO:0000256" key="15">
    <source>
        <dbReference type="ARBA" id="ARBA00051911"/>
    </source>
</evidence>
<evidence type="ECO:0000256" key="3">
    <source>
        <dbReference type="ARBA" id="ARBA00004305"/>
    </source>
</evidence>
<dbReference type="GO" id="GO:0006099">
    <property type="term" value="P:tricarboxylic acid cycle"/>
    <property type="evidence" value="ECO:0007669"/>
    <property type="project" value="TreeGrafter"/>
</dbReference>
<evidence type="ECO:0000256" key="12">
    <source>
        <dbReference type="ARBA" id="ARBA00037426"/>
    </source>
</evidence>
<dbReference type="Gene3D" id="1.10.287.1150">
    <property type="entry name" value="TPP helical domain"/>
    <property type="match status" value="1"/>
</dbReference>
<evidence type="ECO:0000256" key="9">
    <source>
        <dbReference type="ARBA" id="ARBA00023002"/>
    </source>
</evidence>
<keyword evidence="17" id="KW-1185">Reference proteome</keyword>
<sequence length="120" mass="13636">SQVGSSDVIDHLKIQLLVRAYQVRGHHIARLDPLGISNAELATISPRELEISHYGFNEKDLDRVFSLGPGILPGFLNTGSNKTLREIIRDLKSIYCGSIGIEYIHIPDRERCDWIRQRIE</sequence>
<comment type="cofactor">
    <cofactor evidence="2">
        <name>thiamine diphosphate</name>
        <dbReference type="ChEBI" id="CHEBI:58937"/>
    </cofactor>
</comment>
<dbReference type="PANTHER" id="PTHR23152">
    <property type="entry name" value="2-OXOGLUTARATE DEHYDROGENASE"/>
    <property type="match status" value="1"/>
</dbReference>
<dbReference type="GO" id="GO:0030976">
    <property type="term" value="F:thiamine pyrophosphate binding"/>
    <property type="evidence" value="ECO:0007669"/>
    <property type="project" value="InterPro"/>
</dbReference>
<feature type="non-terminal residue" evidence="16">
    <location>
        <position position="1"/>
    </location>
</feature>
<dbReference type="Proteomes" id="UP000726737">
    <property type="component" value="Unassembled WGS sequence"/>
</dbReference>
<dbReference type="SUPFAM" id="SSF52518">
    <property type="entry name" value="Thiamin diphosphate-binding fold (THDP-binding)"/>
    <property type="match status" value="1"/>
</dbReference>
<evidence type="ECO:0000313" key="17">
    <source>
        <dbReference type="Proteomes" id="UP000726737"/>
    </source>
</evidence>
<dbReference type="EMBL" id="JAAAJA010002294">
    <property type="protein sequence ID" value="KAG0241728.1"/>
    <property type="molecule type" value="Genomic_DNA"/>
</dbReference>
<dbReference type="AlphaFoldDB" id="A0A9P6PHT4"/>
<keyword evidence="7" id="KW-0460">Magnesium</keyword>
<comment type="catalytic activity">
    <reaction evidence="15">
        <text>N(6)-[(R)-lipoyl]-L-lysyl-[protein] + 2-oxoglutarate + H(+) = N(6)-[(R)-S(8)-succinyldihydrolipoyl]-L-lysyl-[protein] + CO2</text>
        <dbReference type="Rhea" id="RHEA:12188"/>
        <dbReference type="Rhea" id="RHEA-COMP:10474"/>
        <dbReference type="Rhea" id="RHEA-COMP:20092"/>
        <dbReference type="ChEBI" id="CHEBI:15378"/>
        <dbReference type="ChEBI" id="CHEBI:16526"/>
        <dbReference type="ChEBI" id="CHEBI:16810"/>
        <dbReference type="ChEBI" id="CHEBI:83099"/>
        <dbReference type="ChEBI" id="CHEBI:83120"/>
        <dbReference type="EC" id="1.2.4.2"/>
    </reaction>
</comment>
<dbReference type="InterPro" id="IPR011603">
    <property type="entry name" value="2oxoglutarate_DH_E1"/>
</dbReference>
<evidence type="ECO:0000256" key="7">
    <source>
        <dbReference type="ARBA" id="ARBA00022842"/>
    </source>
</evidence>
<dbReference type="EC" id="1.2.4.2" evidence="5"/>
<comment type="caution">
    <text evidence="16">The sequence shown here is derived from an EMBL/GenBank/DDBJ whole genome shotgun (WGS) entry which is preliminary data.</text>
</comment>
<gene>
    <name evidence="16" type="primary">KGD1_2</name>
    <name evidence="16" type="ORF">BG011_003457</name>
</gene>
<feature type="non-terminal residue" evidence="16">
    <location>
        <position position="120"/>
    </location>
</feature>
<keyword evidence="6" id="KW-0479">Metal-binding</keyword>
<comment type="similarity">
    <text evidence="4">Belongs to the alpha-ketoglutarate dehydrogenase family.</text>
</comment>
<evidence type="ECO:0000256" key="5">
    <source>
        <dbReference type="ARBA" id="ARBA00012280"/>
    </source>
</evidence>
<proteinExistence type="inferred from homology"/>
<keyword evidence="10" id="KW-0786">Thiamine pyrophosphate</keyword>
<comment type="cofactor">
    <cofactor evidence="1">
        <name>Mg(2+)</name>
        <dbReference type="ChEBI" id="CHEBI:18420"/>
    </cofactor>
</comment>
<evidence type="ECO:0000256" key="2">
    <source>
        <dbReference type="ARBA" id="ARBA00001964"/>
    </source>
</evidence>
<evidence type="ECO:0000256" key="13">
    <source>
        <dbReference type="ARBA" id="ARBA00040267"/>
    </source>
</evidence>
<dbReference type="GO" id="GO:0045252">
    <property type="term" value="C:oxoglutarate dehydrogenase complex"/>
    <property type="evidence" value="ECO:0007669"/>
    <property type="project" value="TreeGrafter"/>
</dbReference>
<dbReference type="InterPro" id="IPR029061">
    <property type="entry name" value="THDP-binding"/>
</dbReference>
<evidence type="ECO:0000256" key="11">
    <source>
        <dbReference type="ARBA" id="ARBA00023128"/>
    </source>
</evidence>
<keyword evidence="9" id="KW-0560">Oxidoreductase</keyword>
<keyword evidence="11" id="KW-0496">Mitochondrion</keyword>
<name>A0A9P6PHT4_9FUNG</name>
<keyword evidence="8" id="KW-0809">Transit peptide</keyword>
<protein>
    <recommendedName>
        <fullName evidence="13">2-oxoglutarate dehydrogenase, mitochondrial</fullName>
        <ecNumber evidence="5">1.2.4.2</ecNumber>
    </recommendedName>
    <alternativeName>
        <fullName evidence="14">2-oxoglutarate dehydrogenase complex component E1</fullName>
    </alternativeName>
</protein>
<evidence type="ECO:0000256" key="8">
    <source>
        <dbReference type="ARBA" id="ARBA00022946"/>
    </source>
</evidence>
<dbReference type="FunFam" id="1.10.287.1150:FF:000002">
    <property type="entry name" value="2-oxoglutarate dehydrogenase E1 component"/>
    <property type="match status" value="1"/>
</dbReference>